<feature type="non-terminal residue" evidence="1">
    <location>
        <position position="106"/>
    </location>
</feature>
<evidence type="ECO:0000313" key="1">
    <source>
        <dbReference type="EMBL" id="JAS18867.1"/>
    </source>
</evidence>
<dbReference type="EMBL" id="GEDC01018431">
    <property type="protein sequence ID" value="JAS18867.1"/>
    <property type="molecule type" value="Transcribed_RNA"/>
</dbReference>
<dbReference type="AlphaFoldDB" id="A0A1B6CZI6"/>
<feature type="non-terminal residue" evidence="1">
    <location>
        <position position="1"/>
    </location>
</feature>
<gene>
    <name evidence="1" type="ORF">g.44388</name>
</gene>
<reference evidence="1" key="1">
    <citation type="submission" date="2015-12" db="EMBL/GenBank/DDBJ databases">
        <title>De novo transcriptome assembly of four potential Pierce s Disease insect vectors from Arizona vineyards.</title>
        <authorList>
            <person name="Tassone E.E."/>
        </authorList>
    </citation>
    <scope>NUCLEOTIDE SEQUENCE</scope>
</reference>
<organism evidence="1">
    <name type="scientific">Clastoptera arizonana</name>
    <name type="common">Arizona spittle bug</name>
    <dbReference type="NCBI Taxonomy" id="38151"/>
    <lineage>
        <taxon>Eukaryota</taxon>
        <taxon>Metazoa</taxon>
        <taxon>Ecdysozoa</taxon>
        <taxon>Arthropoda</taxon>
        <taxon>Hexapoda</taxon>
        <taxon>Insecta</taxon>
        <taxon>Pterygota</taxon>
        <taxon>Neoptera</taxon>
        <taxon>Paraneoptera</taxon>
        <taxon>Hemiptera</taxon>
        <taxon>Auchenorrhyncha</taxon>
        <taxon>Cercopoidea</taxon>
        <taxon>Clastopteridae</taxon>
        <taxon>Clastoptera</taxon>
    </lineage>
</organism>
<name>A0A1B6CZI6_9HEMI</name>
<protein>
    <submittedName>
        <fullName evidence="1">Uncharacterized protein</fullName>
    </submittedName>
</protein>
<sequence>VLHFAVIKIIIRREEGEITDLEEGMIIFGEEAGLRKAFDRVPVLQPRDVDHRRKDAVHMTDEGVGLTQYHWRLGKHSHLRNLIDSRCVVGAFSQDVQGKFSHSYVP</sequence>
<accession>A0A1B6CZI6</accession>
<proteinExistence type="predicted"/>